<sequence>MDPEPTRNANVGITTQSVASIDLDASQYTVPPPSDWRIQEQLSEYERKSRAKASQWVNGQDSSRPDPGVIINSLSLDERMRQNDKIVGLVTNILHQASPSDTNKHNPSPIQTTTPFAFAARRNLSQPASVDGNTFQDRLLGFNASFQASEPTPSFADRNSKYHDTGHHDEGRPPDTRDGKSDTEQGSKVACREAQQFRTQTARLDMLGGLDNKHSLNLALVPRTHQVFKTTELSVAQTATASQVPSTMGEPLPIPSPDMNEPDWLPDLDDDDEPVGFFQHIGSNPALQESIGQQNTPIRQQTLRPQDSSPNGPISFSQQVKIERDSAYESMEQDRMEIEGQDLTRYFDFEGACEGISFTSQEFL</sequence>
<organism evidence="2 3">
    <name type="scientific">Fusarium ambrosium</name>
    <dbReference type="NCBI Taxonomy" id="131363"/>
    <lineage>
        <taxon>Eukaryota</taxon>
        <taxon>Fungi</taxon>
        <taxon>Dikarya</taxon>
        <taxon>Ascomycota</taxon>
        <taxon>Pezizomycotina</taxon>
        <taxon>Sordariomycetes</taxon>
        <taxon>Hypocreomycetidae</taxon>
        <taxon>Hypocreales</taxon>
        <taxon>Nectriaceae</taxon>
        <taxon>Fusarium</taxon>
        <taxon>Fusarium solani species complex</taxon>
    </lineage>
</organism>
<evidence type="ECO:0000256" key="1">
    <source>
        <dbReference type="SAM" id="MobiDB-lite"/>
    </source>
</evidence>
<dbReference type="EMBL" id="NIZV01000008">
    <property type="protein sequence ID" value="RSM20083.1"/>
    <property type="molecule type" value="Genomic_DNA"/>
</dbReference>
<reference evidence="2 3" key="1">
    <citation type="submission" date="2017-06" db="EMBL/GenBank/DDBJ databases">
        <title>Cmopartive genomic analysis of Ambrosia Fusariam Clade fungi.</title>
        <authorList>
            <person name="Stajich J.E."/>
            <person name="Carrillo J."/>
            <person name="Kijimoto T."/>
            <person name="Eskalen A."/>
            <person name="O'Donnell K."/>
            <person name="Kasson M."/>
        </authorList>
    </citation>
    <scope>NUCLEOTIDE SEQUENCE [LARGE SCALE GENOMIC DNA]</scope>
    <source>
        <strain evidence="2 3">NRRL 20438</strain>
    </source>
</reference>
<proteinExistence type="predicted"/>
<evidence type="ECO:0000313" key="3">
    <source>
        <dbReference type="Proteomes" id="UP000288429"/>
    </source>
</evidence>
<evidence type="ECO:0000313" key="2">
    <source>
        <dbReference type="EMBL" id="RSM20083.1"/>
    </source>
</evidence>
<dbReference type="Proteomes" id="UP000288429">
    <property type="component" value="Unassembled WGS sequence"/>
</dbReference>
<keyword evidence="3" id="KW-1185">Reference proteome</keyword>
<feature type="compositionally biased region" description="Basic and acidic residues" evidence="1">
    <location>
        <begin position="158"/>
        <end position="185"/>
    </location>
</feature>
<name>A0A428V0K3_9HYPO</name>
<protein>
    <submittedName>
        <fullName evidence="2">Uncharacterized protein</fullName>
    </submittedName>
</protein>
<feature type="region of interest" description="Disordered" evidence="1">
    <location>
        <begin position="149"/>
        <end position="191"/>
    </location>
</feature>
<gene>
    <name evidence="2" type="ORF">CDV31_001162</name>
</gene>
<accession>A0A428V0K3</accession>
<dbReference type="AlphaFoldDB" id="A0A428V0K3"/>
<comment type="caution">
    <text evidence="2">The sequence shown here is derived from an EMBL/GenBank/DDBJ whole genome shotgun (WGS) entry which is preliminary data.</text>
</comment>